<dbReference type="Gene3D" id="3.30.530.20">
    <property type="match status" value="2"/>
</dbReference>
<dbReference type="AlphaFoldDB" id="A0A927N903"/>
<evidence type="ECO:0000313" key="4">
    <source>
        <dbReference type="EMBL" id="MBE1610570.1"/>
    </source>
</evidence>
<evidence type="ECO:0000256" key="2">
    <source>
        <dbReference type="SAM" id="MobiDB-lite"/>
    </source>
</evidence>
<protein>
    <submittedName>
        <fullName evidence="4">Uncharacterized protein YndB with AHSA1/START domain</fullName>
    </submittedName>
</protein>
<comment type="caution">
    <text evidence="4">The sequence shown here is derived from an EMBL/GenBank/DDBJ whole genome shotgun (WGS) entry which is preliminary data.</text>
</comment>
<gene>
    <name evidence="4" type="ORF">HEB94_007418</name>
</gene>
<dbReference type="InterPro" id="IPR023393">
    <property type="entry name" value="START-like_dom_sf"/>
</dbReference>
<dbReference type="InterPro" id="IPR013538">
    <property type="entry name" value="ASHA1/2-like_C"/>
</dbReference>
<sequence>MDGTLRTADGRCVLRFERHLTHPVEKVWRAITEPDELRHWFPAEVEIEFHSGGKIRFTQGAAATTGEILELTLHRVFAFSWDADMLRFELHPEPGGCSLVFTHAFDDKYGASSFASGWHHCLDGLAARLVGQTMDWPTGLGDLHERYVVDLGLDEGVLRETGGGYEVRFERQLIRPVEQVWDFLTGAAEPPAAADASATSATSTDRPPATRPQRGALPPVSFRNDQAPAGSVTVLEPPNVLEYAWLADDVEAGKVRWELAPGPGGSRLLLTQSVPTAFVDRVPAVLAAWHTHVELLAGWLRGEGRCWPEGRTEELTRHYASTKP</sequence>
<evidence type="ECO:0000313" key="5">
    <source>
        <dbReference type="Proteomes" id="UP000638648"/>
    </source>
</evidence>
<feature type="domain" description="Activator of Hsp90 ATPase homologue 1/2-like C-terminal" evidence="3">
    <location>
        <begin position="22"/>
        <end position="129"/>
    </location>
</feature>
<dbReference type="RefSeq" id="WP_192753922.1">
    <property type="nucleotide sequence ID" value="NZ_BAABJL010000095.1"/>
</dbReference>
<dbReference type="SUPFAM" id="SSF55961">
    <property type="entry name" value="Bet v1-like"/>
    <property type="match status" value="2"/>
</dbReference>
<dbReference type="Proteomes" id="UP000638648">
    <property type="component" value="Unassembled WGS sequence"/>
</dbReference>
<dbReference type="Pfam" id="PF08327">
    <property type="entry name" value="AHSA1"/>
    <property type="match status" value="1"/>
</dbReference>
<comment type="similarity">
    <text evidence="1">Belongs to the AHA1 family.</text>
</comment>
<accession>A0A927N903</accession>
<name>A0A927N903_9ACTN</name>
<proteinExistence type="inferred from homology"/>
<evidence type="ECO:0000256" key="1">
    <source>
        <dbReference type="ARBA" id="ARBA00006817"/>
    </source>
</evidence>
<reference evidence="4" key="1">
    <citation type="submission" date="2020-10" db="EMBL/GenBank/DDBJ databases">
        <title>Sequencing the genomes of 1000 actinobacteria strains.</title>
        <authorList>
            <person name="Klenk H.-P."/>
        </authorList>
    </citation>
    <scope>NUCLEOTIDE SEQUENCE</scope>
    <source>
        <strain evidence="4">DSM 45354</strain>
    </source>
</reference>
<dbReference type="EMBL" id="JADBEM010000001">
    <property type="protein sequence ID" value="MBE1610570.1"/>
    <property type="molecule type" value="Genomic_DNA"/>
</dbReference>
<organism evidence="4 5">
    <name type="scientific">Actinopolymorpha pittospori</name>
    <dbReference type="NCBI Taxonomy" id="648752"/>
    <lineage>
        <taxon>Bacteria</taxon>
        <taxon>Bacillati</taxon>
        <taxon>Actinomycetota</taxon>
        <taxon>Actinomycetes</taxon>
        <taxon>Propionibacteriales</taxon>
        <taxon>Actinopolymorphaceae</taxon>
        <taxon>Actinopolymorpha</taxon>
    </lineage>
</organism>
<dbReference type="CDD" id="cd08899">
    <property type="entry name" value="SRPBCC_CalC_Aha1-like_6"/>
    <property type="match status" value="1"/>
</dbReference>
<evidence type="ECO:0000259" key="3">
    <source>
        <dbReference type="Pfam" id="PF08327"/>
    </source>
</evidence>
<feature type="region of interest" description="Disordered" evidence="2">
    <location>
        <begin position="192"/>
        <end position="223"/>
    </location>
</feature>
<keyword evidence="5" id="KW-1185">Reference proteome</keyword>
<feature type="compositionally biased region" description="Low complexity" evidence="2">
    <location>
        <begin position="192"/>
        <end position="207"/>
    </location>
</feature>